<dbReference type="AlphaFoldDB" id="A0A5B9PI88"/>
<dbReference type="OrthoDB" id="238714at2"/>
<dbReference type="PROSITE" id="PS51704">
    <property type="entry name" value="GP_PDE"/>
    <property type="match status" value="1"/>
</dbReference>
<dbReference type="PANTHER" id="PTHR46211">
    <property type="entry name" value="GLYCEROPHOSPHORYL DIESTER PHOSPHODIESTERASE"/>
    <property type="match status" value="1"/>
</dbReference>
<dbReference type="SUPFAM" id="SSF51695">
    <property type="entry name" value="PLC-like phosphodiesterases"/>
    <property type="match status" value="1"/>
</dbReference>
<dbReference type="STRING" id="980251.GCA_001642875_00084"/>
<dbReference type="EMBL" id="CP042912">
    <property type="protein sequence ID" value="QEG22343.1"/>
    <property type="molecule type" value="Genomic_DNA"/>
</dbReference>
<evidence type="ECO:0000313" key="4">
    <source>
        <dbReference type="Proteomes" id="UP000322214"/>
    </source>
</evidence>
<dbReference type="RefSeq" id="WP_075081551.1">
    <property type="nucleotide sequence ID" value="NZ_CP042912.1"/>
</dbReference>
<dbReference type="EC" id="3.1.4.46" evidence="3"/>
<gene>
    <name evidence="3" type="primary">glpQ1</name>
    <name evidence="3" type="ORF">MFFC18_22230</name>
</gene>
<dbReference type="CDD" id="cd08582">
    <property type="entry name" value="GDPD_like_2"/>
    <property type="match status" value="1"/>
</dbReference>
<name>A0A5B9PI88_9BACT</name>
<dbReference type="InterPro" id="IPR017946">
    <property type="entry name" value="PLC-like_Pdiesterase_TIM-brl"/>
</dbReference>
<feature type="domain" description="GP-PDE" evidence="2">
    <location>
        <begin position="25"/>
        <end position="274"/>
    </location>
</feature>
<evidence type="ECO:0000259" key="2">
    <source>
        <dbReference type="PROSITE" id="PS51704"/>
    </source>
</evidence>
<keyword evidence="3" id="KW-0378">Hydrolase</keyword>
<dbReference type="KEGG" id="mff:MFFC18_22230"/>
<dbReference type="Proteomes" id="UP000322214">
    <property type="component" value="Chromosome"/>
</dbReference>
<feature type="region of interest" description="Disordered" evidence="1">
    <location>
        <begin position="273"/>
        <end position="295"/>
    </location>
</feature>
<sequence length="295" mass="32447">MKLSRLPLPLVFLLISILPGLAPAQLFVAHRGASHDAPENTLAAFRLAWKQGADAIEGDFHLTSDKQIVCIHDKDTERVCPTKPVLKVAESDLATLQNLEVGSWKGRQFSSEKIPTLSDVLATVPEGKKIFVEIKCGPEILPVLEKELAASNLEPEQIVIICFKSAVIQQVRESMPQYKANWLTSYKLKGSEDDPSWTPTQDEVLATLARTQATGLGSQGHEDVVTEEFVAAMVDAGFEFHAWTIDDPNQAVQLKSFGTSSLTTNRPEFLRQQLADPKLAAPKPTTESPRELLVK</sequence>
<reference evidence="3 4" key="1">
    <citation type="submission" date="2019-08" db="EMBL/GenBank/DDBJ databases">
        <title>Deep-cultivation of Planctomycetes and their phenomic and genomic characterization uncovers novel biology.</title>
        <authorList>
            <person name="Wiegand S."/>
            <person name="Jogler M."/>
            <person name="Boedeker C."/>
            <person name="Pinto D."/>
            <person name="Vollmers J."/>
            <person name="Rivas-Marin E."/>
            <person name="Kohn T."/>
            <person name="Peeters S.H."/>
            <person name="Heuer A."/>
            <person name="Rast P."/>
            <person name="Oberbeckmann S."/>
            <person name="Bunk B."/>
            <person name="Jeske O."/>
            <person name="Meyerdierks A."/>
            <person name="Storesund J.E."/>
            <person name="Kallscheuer N."/>
            <person name="Luecker S."/>
            <person name="Lage O.M."/>
            <person name="Pohl T."/>
            <person name="Merkel B.J."/>
            <person name="Hornburger P."/>
            <person name="Mueller R.-W."/>
            <person name="Bruemmer F."/>
            <person name="Labrenz M."/>
            <person name="Spormann A.M."/>
            <person name="Op den Camp H."/>
            <person name="Overmann J."/>
            <person name="Amann R."/>
            <person name="Jetten M.S.M."/>
            <person name="Mascher T."/>
            <person name="Medema M.H."/>
            <person name="Devos D.P."/>
            <person name="Kaster A.-K."/>
            <person name="Ovreas L."/>
            <person name="Rohde M."/>
            <person name="Galperin M.Y."/>
            <person name="Jogler C."/>
        </authorList>
    </citation>
    <scope>NUCLEOTIDE SEQUENCE [LARGE SCALE GENOMIC DNA]</scope>
    <source>
        <strain evidence="3 4">FC18</strain>
    </source>
</reference>
<protein>
    <submittedName>
        <fullName evidence="3">Putative glycerophosphoryl diester phosphodiesterase 1</fullName>
        <ecNumber evidence="3">3.1.4.46</ecNumber>
    </submittedName>
</protein>
<proteinExistence type="predicted"/>
<dbReference type="InterPro" id="IPR030395">
    <property type="entry name" value="GP_PDE_dom"/>
</dbReference>
<keyword evidence="4" id="KW-1185">Reference proteome</keyword>
<organism evidence="3 4">
    <name type="scientific">Mariniblastus fucicola</name>
    <dbReference type="NCBI Taxonomy" id="980251"/>
    <lineage>
        <taxon>Bacteria</taxon>
        <taxon>Pseudomonadati</taxon>
        <taxon>Planctomycetota</taxon>
        <taxon>Planctomycetia</taxon>
        <taxon>Pirellulales</taxon>
        <taxon>Pirellulaceae</taxon>
        <taxon>Mariniblastus</taxon>
    </lineage>
</organism>
<dbReference type="GO" id="GO:0008889">
    <property type="term" value="F:glycerophosphodiester phosphodiesterase activity"/>
    <property type="evidence" value="ECO:0007669"/>
    <property type="project" value="UniProtKB-EC"/>
</dbReference>
<evidence type="ECO:0000313" key="3">
    <source>
        <dbReference type="EMBL" id="QEG22343.1"/>
    </source>
</evidence>
<accession>A0A5B9PI88</accession>
<dbReference type="GO" id="GO:0006629">
    <property type="term" value="P:lipid metabolic process"/>
    <property type="evidence" value="ECO:0007669"/>
    <property type="project" value="InterPro"/>
</dbReference>
<dbReference type="Gene3D" id="3.20.20.190">
    <property type="entry name" value="Phosphatidylinositol (PI) phosphodiesterase"/>
    <property type="match status" value="1"/>
</dbReference>
<evidence type="ECO:0000256" key="1">
    <source>
        <dbReference type="SAM" id="MobiDB-lite"/>
    </source>
</evidence>
<dbReference type="PANTHER" id="PTHR46211:SF1">
    <property type="entry name" value="GLYCEROPHOSPHODIESTER PHOSPHODIESTERASE, CYTOPLASMIC"/>
    <property type="match status" value="1"/>
</dbReference>
<dbReference type="Pfam" id="PF03009">
    <property type="entry name" value="GDPD"/>
    <property type="match status" value="1"/>
</dbReference>